<keyword evidence="3" id="KW-1185">Reference proteome</keyword>
<organism evidence="2 3">
    <name type="scientific">Crenichthys baileyi</name>
    <name type="common">White River springfish</name>
    <dbReference type="NCBI Taxonomy" id="28760"/>
    <lineage>
        <taxon>Eukaryota</taxon>
        <taxon>Metazoa</taxon>
        <taxon>Chordata</taxon>
        <taxon>Craniata</taxon>
        <taxon>Vertebrata</taxon>
        <taxon>Euteleostomi</taxon>
        <taxon>Actinopterygii</taxon>
        <taxon>Neopterygii</taxon>
        <taxon>Teleostei</taxon>
        <taxon>Neoteleostei</taxon>
        <taxon>Acanthomorphata</taxon>
        <taxon>Ovalentaria</taxon>
        <taxon>Atherinomorphae</taxon>
        <taxon>Cyprinodontiformes</taxon>
        <taxon>Goodeidae</taxon>
        <taxon>Crenichthys</taxon>
    </lineage>
</organism>
<dbReference type="AlphaFoldDB" id="A0AAV9RVS4"/>
<dbReference type="EMBL" id="JAHHUM010001250">
    <property type="protein sequence ID" value="KAK5613140.1"/>
    <property type="molecule type" value="Genomic_DNA"/>
</dbReference>
<evidence type="ECO:0000313" key="3">
    <source>
        <dbReference type="Proteomes" id="UP001311232"/>
    </source>
</evidence>
<dbReference type="Pfam" id="PF15734">
    <property type="entry name" value="MIIP"/>
    <property type="match status" value="1"/>
</dbReference>
<dbReference type="Proteomes" id="UP001311232">
    <property type="component" value="Unassembled WGS sequence"/>
</dbReference>
<dbReference type="GO" id="GO:0010972">
    <property type="term" value="P:negative regulation of G2/M transition of mitotic cell cycle"/>
    <property type="evidence" value="ECO:0007669"/>
    <property type="project" value="InterPro"/>
</dbReference>
<feature type="region of interest" description="Disordered" evidence="1">
    <location>
        <begin position="23"/>
        <end position="122"/>
    </location>
</feature>
<dbReference type="PANTHER" id="PTHR34831:SF1">
    <property type="entry name" value="MIGRATION AND INVASION-INHIBITORY PROTEIN"/>
    <property type="match status" value="1"/>
</dbReference>
<reference evidence="2 3" key="1">
    <citation type="submission" date="2021-06" db="EMBL/GenBank/DDBJ databases">
        <authorList>
            <person name="Palmer J.M."/>
        </authorList>
    </citation>
    <scope>NUCLEOTIDE SEQUENCE [LARGE SCALE GENOMIC DNA]</scope>
    <source>
        <strain evidence="2 3">MEX-2019</strain>
        <tissue evidence="2">Muscle</tissue>
    </source>
</reference>
<name>A0AAV9RVS4_9TELE</name>
<gene>
    <name evidence="2" type="ORF">CRENBAI_000895</name>
</gene>
<evidence type="ECO:0008006" key="4">
    <source>
        <dbReference type="Google" id="ProtNLM"/>
    </source>
</evidence>
<evidence type="ECO:0000256" key="1">
    <source>
        <dbReference type="SAM" id="MobiDB-lite"/>
    </source>
</evidence>
<dbReference type="GO" id="GO:0030336">
    <property type="term" value="P:negative regulation of cell migration"/>
    <property type="evidence" value="ECO:0007669"/>
    <property type="project" value="InterPro"/>
</dbReference>
<sequence>MSKDRIEVLRERNKYLLKQLRQQREKLERMSGCSLSRKRGREDEGVDEKEERRHPEVMGDLSPARAALAQPSFRFTDTEEMHKGPSSNSSSHSGTSRRRVPAVPTTLTDGHRNPQDYYTPADPRPLSVQSSRVMDSKLQVQSQVGFQSDEFENKPASDRHHVQPLLGYDWIAGVLDTEDSLAERSDEFFNDLRMFRSINKDECIHPGPAESFEENHLFPPLLTDEDDRAANTDTHQCTFSYRINSRLFPVPLHSQECCPVCKKHKSSHPHTAVEPALISIRSYLSILVSLSILGSTYTTLSSSPSFLFREAFIDP</sequence>
<dbReference type="PANTHER" id="PTHR34831">
    <property type="entry name" value="MIGRATION AND INVASION-INHIBITORY PROTEIN"/>
    <property type="match status" value="1"/>
</dbReference>
<dbReference type="InterPro" id="IPR031466">
    <property type="entry name" value="MIIP"/>
</dbReference>
<accession>A0AAV9RVS4</accession>
<evidence type="ECO:0000313" key="2">
    <source>
        <dbReference type="EMBL" id="KAK5613140.1"/>
    </source>
</evidence>
<feature type="non-terminal residue" evidence="2">
    <location>
        <position position="315"/>
    </location>
</feature>
<proteinExistence type="predicted"/>
<protein>
    <recommendedName>
        <fullName evidence="4">Migration and invasion inhibitory protein</fullName>
    </recommendedName>
</protein>
<comment type="caution">
    <text evidence="2">The sequence shown here is derived from an EMBL/GenBank/DDBJ whole genome shotgun (WGS) entry which is preliminary data.</text>
</comment>